<organism evidence="1 2">
    <name type="scientific">Sphingomonas gilva</name>
    <dbReference type="NCBI Taxonomy" id="2305907"/>
    <lineage>
        <taxon>Bacteria</taxon>
        <taxon>Pseudomonadati</taxon>
        <taxon>Pseudomonadota</taxon>
        <taxon>Alphaproteobacteria</taxon>
        <taxon>Sphingomonadales</taxon>
        <taxon>Sphingomonadaceae</taxon>
        <taxon>Sphingomonas</taxon>
    </lineage>
</organism>
<dbReference type="Proteomes" id="UP000266693">
    <property type="component" value="Unassembled WGS sequence"/>
</dbReference>
<dbReference type="EMBL" id="QWLV01000002">
    <property type="protein sequence ID" value="RHW17846.1"/>
    <property type="molecule type" value="Genomic_DNA"/>
</dbReference>
<gene>
    <name evidence="1" type="ORF">D1610_04815</name>
</gene>
<name>A0A396RPS3_9SPHN</name>
<keyword evidence="2" id="KW-1185">Reference proteome</keyword>
<protein>
    <submittedName>
        <fullName evidence="1">Uncharacterized protein</fullName>
    </submittedName>
</protein>
<evidence type="ECO:0000313" key="2">
    <source>
        <dbReference type="Proteomes" id="UP000266693"/>
    </source>
</evidence>
<dbReference type="RefSeq" id="WP_118863038.1">
    <property type="nucleotide sequence ID" value="NZ_QWLV01000002.1"/>
</dbReference>
<proteinExistence type="predicted"/>
<evidence type="ECO:0000313" key="1">
    <source>
        <dbReference type="EMBL" id="RHW17846.1"/>
    </source>
</evidence>
<reference evidence="1 2" key="1">
    <citation type="submission" date="2018-08" db="EMBL/GenBank/DDBJ databases">
        <title>The multiple taxonomic identification of Sphingomonas gilva.</title>
        <authorList>
            <person name="Zhu D."/>
            <person name="Zheng S."/>
        </authorList>
    </citation>
    <scope>NUCLEOTIDE SEQUENCE [LARGE SCALE GENOMIC DNA]</scope>
    <source>
        <strain evidence="1 2">ZDH117</strain>
    </source>
</reference>
<dbReference type="OrthoDB" id="7573067at2"/>
<dbReference type="AlphaFoldDB" id="A0A396RPS3"/>
<accession>A0A396RPS3</accession>
<comment type="caution">
    <text evidence="1">The sequence shown here is derived from an EMBL/GenBank/DDBJ whole genome shotgun (WGS) entry which is preliminary data.</text>
</comment>
<sequence>MTVVPFRTVEKRGLSDSQCGVTIDGKRLVTIGTGETEVYTCYRLTGAGALPPDDAAQRIGLLYDVGSPNADFHTAVVLRRAAEGWQVDEGLSGRFDSAPEAKSIEALAEALP</sequence>